<accession>A0A0G1BPD9</accession>
<proteinExistence type="predicted"/>
<evidence type="ECO:0000313" key="3">
    <source>
        <dbReference type="Proteomes" id="UP000034036"/>
    </source>
</evidence>
<gene>
    <name evidence="2" type="ORF">UV11_C0011G0007</name>
</gene>
<comment type="caution">
    <text evidence="2">The sequence shown here is derived from an EMBL/GenBank/DDBJ whole genome shotgun (WGS) entry which is preliminary data.</text>
</comment>
<sequence>MEEKAKYRYNRKNFFLTRAEHECYDALVEAVGTEYRIFAQVHLPTLVDHTVRGQDWRAALAHINRKSVDFVLCDKAYLSPKLAIELDDKSHERSDRQERDREVERILREAGVPLLRLENHGNFNPSELAQKIKNMLNPKSAQSL</sequence>
<evidence type="ECO:0000313" key="2">
    <source>
        <dbReference type="EMBL" id="KKS48126.1"/>
    </source>
</evidence>
<evidence type="ECO:0000259" key="1">
    <source>
        <dbReference type="Pfam" id="PF10881"/>
    </source>
</evidence>
<dbReference type="InterPro" id="IPR024402">
    <property type="entry name" value="DUF2726"/>
</dbReference>
<dbReference type="Gene3D" id="3.40.960.10">
    <property type="entry name" value="VSR Endonuclease"/>
    <property type="match status" value="1"/>
</dbReference>
<organism evidence="2 3">
    <name type="scientific">Candidatus Giovannonibacteria bacterium GW2011_GWF2_42_19</name>
    <dbReference type="NCBI Taxonomy" id="1618659"/>
    <lineage>
        <taxon>Bacteria</taxon>
        <taxon>Candidatus Giovannoniibacteriota</taxon>
    </lineage>
</organism>
<keyword evidence="2" id="KW-0413">Isomerase</keyword>
<name>A0A0G1BPD9_9BACT</name>
<feature type="domain" description="DUF2726" evidence="1">
    <location>
        <begin position="16"/>
        <end position="134"/>
    </location>
</feature>
<dbReference type="Proteomes" id="UP000034036">
    <property type="component" value="Unassembled WGS sequence"/>
</dbReference>
<dbReference type="STRING" id="1618659.UV11_C0011G0007"/>
<protein>
    <submittedName>
        <fullName evidence="2">Topoisomerase type IA zn finger domain protein</fullName>
    </submittedName>
</protein>
<dbReference type="Pfam" id="PF10881">
    <property type="entry name" value="DUF2726"/>
    <property type="match status" value="1"/>
</dbReference>
<dbReference type="EMBL" id="LCDF01000011">
    <property type="protein sequence ID" value="KKS48126.1"/>
    <property type="molecule type" value="Genomic_DNA"/>
</dbReference>
<dbReference type="AlphaFoldDB" id="A0A0G1BPD9"/>
<dbReference type="GO" id="GO:0016853">
    <property type="term" value="F:isomerase activity"/>
    <property type="evidence" value="ECO:0007669"/>
    <property type="project" value="UniProtKB-KW"/>
</dbReference>
<reference evidence="2 3" key="1">
    <citation type="journal article" date="2015" name="Nature">
        <title>rRNA introns, odd ribosomes, and small enigmatic genomes across a large radiation of phyla.</title>
        <authorList>
            <person name="Brown C.T."/>
            <person name="Hug L.A."/>
            <person name="Thomas B.C."/>
            <person name="Sharon I."/>
            <person name="Castelle C.J."/>
            <person name="Singh A."/>
            <person name="Wilkins M.J."/>
            <person name="Williams K.H."/>
            <person name="Banfield J.F."/>
        </authorList>
    </citation>
    <scope>NUCLEOTIDE SEQUENCE [LARGE SCALE GENOMIC DNA]</scope>
</reference>